<evidence type="ECO:0000313" key="5">
    <source>
        <dbReference type="EMBL" id="KRG17315.1"/>
    </source>
</evidence>
<dbReference type="InterPro" id="IPR032675">
    <property type="entry name" value="LRR_dom_sf"/>
</dbReference>
<feature type="region of interest" description="Disordered" evidence="3">
    <location>
        <begin position="996"/>
        <end position="1034"/>
    </location>
</feature>
<keyword evidence="2" id="KW-0677">Repeat</keyword>
<name>A0A0Q9YM86_9GAMM</name>
<reference evidence="6" key="3">
    <citation type="submission" date="2021-06" db="EMBL/GenBank/DDBJ databases">
        <title>Genomic Description and Analysis of Intracellular Bacteria, Candidatus Berkiella cookevillensis and Candidatus Berkiella aquae.</title>
        <authorList>
            <person name="Kidane D.T."/>
            <person name="Mehari Y.T."/>
            <person name="Rice F.C."/>
            <person name="Arivett B.A."/>
            <person name="Farone A.L."/>
            <person name="Berk S.G."/>
            <person name="Farone M.B."/>
        </authorList>
    </citation>
    <scope>NUCLEOTIDE SEQUENCE</scope>
    <source>
        <strain evidence="6">CC99</strain>
    </source>
</reference>
<feature type="transmembrane region" description="Helical" evidence="4">
    <location>
        <begin position="52"/>
        <end position="71"/>
    </location>
</feature>
<evidence type="ECO:0000256" key="3">
    <source>
        <dbReference type="SAM" id="MobiDB-lite"/>
    </source>
</evidence>
<keyword evidence="4" id="KW-0812">Transmembrane</keyword>
<gene>
    <name evidence="6" type="ORF">CC99x_000355</name>
    <name evidence="5" type="ORF">CC99x_02463</name>
</gene>
<dbReference type="EMBL" id="LKHV01000019">
    <property type="protein sequence ID" value="KRG17315.1"/>
    <property type="molecule type" value="Genomic_DNA"/>
</dbReference>
<dbReference type="Gene3D" id="3.80.10.10">
    <property type="entry name" value="Ribonuclease Inhibitor"/>
    <property type="match status" value="2"/>
</dbReference>
<evidence type="ECO:0000313" key="7">
    <source>
        <dbReference type="Proteomes" id="UP000051494"/>
    </source>
</evidence>
<feature type="transmembrane region" description="Helical" evidence="4">
    <location>
        <begin position="26"/>
        <end position="46"/>
    </location>
</feature>
<keyword evidence="1" id="KW-0433">Leucine-rich repeat</keyword>
<organism evidence="5">
    <name type="scientific">Candidatus Berkiella cookevillensis</name>
    <dbReference type="NCBI Taxonomy" id="437022"/>
    <lineage>
        <taxon>Bacteria</taxon>
        <taxon>Pseudomonadati</taxon>
        <taxon>Pseudomonadota</taxon>
        <taxon>Gammaproteobacteria</taxon>
        <taxon>Candidatus Berkiellales</taxon>
        <taxon>Candidatus Berkiellaceae</taxon>
        <taxon>Candidatus Berkiella</taxon>
    </lineage>
</organism>
<feature type="transmembrane region" description="Helical" evidence="4">
    <location>
        <begin position="78"/>
        <end position="98"/>
    </location>
</feature>
<comment type="caution">
    <text evidence="5">The sequence shown here is derived from an EMBL/GenBank/DDBJ whole genome shotgun (WGS) entry which is preliminary data.</text>
</comment>
<dbReference type="Proteomes" id="UP000051494">
    <property type="component" value="Unassembled WGS sequence"/>
</dbReference>
<dbReference type="EMBL" id="LKHV02000001">
    <property type="protein sequence ID" value="MCS5707344.1"/>
    <property type="molecule type" value="Genomic_DNA"/>
</dbReference>
<dbReference type="InterPro" id="IPR050333">
    <property type="entry name" value="SLRP"/>
</dbReference>
<dbReference type="SUPFAM" id="SSF52047">
    <property type="entry name" value="RNI-like"/>
    <property type="match status" value="2"/>
</dbReference>
<keyword evidence="4" id="KW-0472">Membrane</keyword>
<keyword evidence="4" id="KW-1133">Transmembrane helix</keyword>
<sequence length="1034" mass="115262">MKKGANKALTTKKPLSLKEAAVHKDVAIYSAASGLLAGAASVGHSLGFFSGLANYLGLSSIASGVSSALIASAVSTAIIPVTAVVGASAVGLIGYRYWKSRRTPVQKEKSLKDILSDTKIELHESKEDINLDLNTVDDDFVKSLSAEFAEKSRSMSANDKAIIKSIVINTNKLTLEHLQELLDSGLGRFGTEHLEITGTQIGDRLTLSLEKAIKKGDFKHLKTLRLSKNQLKGAALGALSSMGGSLPNLECLDVSENPLNAVDAKTEKKDLLSSPFVGFFEDFYKHFPRVKTLSLSNTALDKTSMQVLKPLFRQASLLETIDIRGNHFSANTLNRFLSSAEVKYNINIHTIESDIQSKKNQETLAQRERLRKGIQNALMASDTQALAPVLLEQLSRNKKKTESALKDFFGYRYEDAGFKTVGAQWRYLSDRVDEHKSKRVAALSARKRRTLKTEDVFVDFLRKGCSDAEYVVQHTLEKIEKAKTGAELELTFNQGDMPCVVSGDQVLKPLQETFTYLADAEIKPMIKKISLNHLQLTSESFLNLMINGIGAYETSHLQLSHNQLADDMVFVLCEYRESDFDRLRILDLSHNELTVHCLPALVKYAAAVGLEELDLSHNSLNPRTEQQKKIFSDFCSQLHSAVPSLKKINLSYTGLTRATLPLLQPLLRNLSLLSEINISQKMSGLILDYEKLLADKGVEANFALLALDTDNNNLAKIQMHLKKRDRIQAVWRKSLSAEEKKLPVLCVLLTRFMQNADPNFPKEINELLDKEFAMPISEFALTNRQKLQSMVRRLKYFRDRARIRDDEFVFSKEVSVAEIQALHADNLEAYWGVQLKAKQALNIARQQELVNEHVYHNQKVCKLKASELFSWEVGPHTIKGYWVEDDTIRLISGNNKQLIWPRYAQSFMLENNKILSRVALGLTISFDALGNVGINIHNERIASVIGNHVQFEPGSKPTATMLISFHSFECVSNIMALVQQSSVVVARQPALLLSQTSPAVGREENTPQSSNEPSVAANDAPSELHRRNNSLATM</sequence>
<dbReference type="RefSeq" id="WP_057625548.1">
    <property type="nucleotide sequence ID" value="NZ_LKHV02000001.1"/>
</dbReference>
<dbReference type="STRING" id="437022.CC99x_02463"/>
<dbReference type="PANTHER" id="PTHR45712:SF22">
    <property type="entry name" value="INSULIN-LIKE GROWTH FACTOR-BINDING PROTEIN COMPLEX ACID LABILE SUBUNIT"/>
    <property type="match status" value="1"/>
</dbReference>
<dbReference type="PANTHER" id="PTHR45712">
    <property type="entry name" value="AGAP008170-PA"/>
    <property type="match status" value="1"/>
</dbReference>
<evidence type="ECO:0000256" key="4">
    <source>
        <dbReference type="SAM" id="Phobius"/>
    </source>
</evidence>
<protein>
    <submittedName>
        <fullName evidence="5">Leucine Rich repeats (2 copies)</fullName>
    </submittedName>
</protein>
<evidence type="ECO:0000313" key="6">
    <source>
        <dbReference type="EMBL" id="MCS5707344.1"/>
    </source>
</evidence>
<dbReference type="AlphaFoldDB" id="A0A0Q9YM86"/>
<reference evidence="5" key="1">
    <citation type="submission" date="2015-09" db="EMBL/GenBank/DDBJ databases">
        <title>Draft Genome Sequences of Two Novel Amoeba-resistant Intranuclear Bacteria, Candidatus Berkiella cookevillensis and Candidatus Berkiella aquae.</title>
        <authorList>
            <person name="Mehari Y.T."/>
            <person name="Arivett B.A."/>
            <person name="Farone A.L."/>
            <person name="Gunderson J.H."/>
            <person name="Farone M.B."/>
        </authorList>
    </citation>
    <scope>NUCLEOTIDE SEQUENCE [LARGE SCALE GENOMIC DNA]</scope>
    <source>
        <strain evidence="5">CC99</strain>
    </source>
</reference>
<evidence type="ECO:0000256" key="2">
    <source>
        <dbReference type="ARBA" id="ARBA00022737"/>
    </source>
</evidence>
<keyword evidence="7" id="KW-1185">Reference proteome</keyword>
<reference evidence="6" key="2">
    <citation type="journal article" date="2016" name="Genome Announc.">
        <title>Draft Genome Sequences of Two Novel Amoeba-Resistant Intranuclear Bacteria, 'Candidatus Berkiella cookevillensis' and 'Candidatus Berkiella aquae'.</title>
        <authorList>
            <person name="Mehari Y.T."/>
            <person name="Arivett B.A."/>
            <person name="Farone A.L."/>
            <person name="Gunderson J.H."/>
            <person name="Farone M.B."/>
        </authorList>
    </citation>
    <scope>NUCLEOTIDE SEQUENCE</scope>
    <source>
        <strain evidence="6">CC99</strain>
    </source>
</reference>
<proteinExistence type="predicted"/>
<evidence type="ECO:0000256" key="1">
    <source>
        <dbReference type="ARBA" id="ARBA00022614"/>
    </source>
</evidence>
<accession>A0A0Q9YM86</accession>